<dbReference type="GO" id="GO:0005524">
    <property type="term" value="F:ATP binding"/>
    <property type="evidence" value="ECO:0007669"/>
    <property type="project" value="UniProtKB-KW"/>
</dbReference>
<gene>
    <name evidence="7" type="ORF">UCRPC4_g04754</name>
</gene>
<dbReference type="EMBL" id="LCWF01000115">
    <property type="protein sequence ID" value="KKY18857.1"/>
    <property type="molecule type" value="Genomic_DNA"/>
</dbReference>
<dbReference type="SUPFAM" id="SSF53067">
    <property type="entry name" value="Actin-like ATPase domain"/>
    <property type="match status" value="2"/>
</dbReference>
<dbReference type="Pfam" id="PF00012">
    <property type="entry name" value="HSP70"/>
    <property type="match status" value="1"/>
</dbReference>
<accession>A0A0G2E792</accession>
<dbReference type="Gene3D" id="3.90.640.10">
    <property type="entry name" value="Actin, Chain A, domain 4"/>
    <property type="match status" value="1"/>
</dbReference>
<reference evidence="7 8" key="1">
    <citation type="submission" date="2015-05" db="EMBL/GenBank/DDBJ databases">
        <title>Distinctive expansion of gene families associated with plant cell wall degradation and secondary metabolism in the genomes of grapevine trunk pathogens.</title>
        <authorList>
            <person name="Lawrence D.P."/>
            <person name="Travadon R."/>
            <person name="Rolshausen P.E."/>
            <person name="Baumgartner K."/>
        </authorList>
    </citation>
    <scope>NUCLEOTIDE SEQUENCE [LARGE SCALE GENOMIC DNA]</scope>
    <source>
        <strain evidence="7">UCRPC4</strain>
    </source>
</reference>
<dbReference type="PANTHER" id="PTHR45639">
    <property type="entry name" value="HSC70CB, ISOFORM G-RELATED"/>
    <property type="match status" value="1"/>
</dbReference>
<dbReference type="PRINTS" id="PR00301">
    <property type="entry name" value="HEATSHOCK70"/>
</dbReference>
<evidence type="ECO:0000256" key="6">
    <source>
        <dbReference type="SAM" id="SignalP"/>
    </source>
</evidence>
<feature type="compositionally biased region" description="Low complexity" evidence="5">
    <location>
        <begin position="946"/>
        <end position="966"/>
    </location>
</feature>
<dbReference type="Gene3D" id="3.30.30.30">
    <property type="match status" value="1"/>
</dbReference>
<name>A0A0G2E792_PHACM</name>
<protein>
    <submittedName>
        <fullName evidence="7">Putative hsp70 family chaperone lhs1</fullName>
    </submittedName>
</protein>
<keyword evidence="2" id="KW-0067">ATP-binding</keyword>
<evidence type="ECO:0000256" key="1">
    <source>
        <dbReference type="ARBA" id="ARBA00022741"/>
    </source>
</evidence>
<dbReference type="InterPro" id="IPR013126">
    <property type="entry name" value="Hsp_70_fam"/>
</dbReference>
<dbReference type="OrthoDB" id="10262720at2759"/>
<dbReference type="InterPro" id="IPR043129">
    <property type="entry name" value="ATPase_NBD"/>
</dbReference>
<dbReference type="AlphaFoldDB" id="A0A0G2E792"/>
<dbReference type="FunFam" id="3.30.420.40:FF:000171">
    <property type="entry name" value="Heat shock 70 kDa protein 4"/>
    <property type="match status" value="1"/>
</dbReference>
<dbReference type="Gene3D" id="1.20.1270.10">
    <property type="match status" value="1"/>
</dbReference>
<evidence type="ECO:0000256" key="2">
    <source>
        <dbReference type="ARBA" id="ARBA00022840"/>
    </source>
</evidence>
<evidence type="ECO:0000313" key="7">
    <source>
        <dbReference type="EMBL" id="KKY18857.1"/>
    </source>
</evidence>
<dbReference type="Gene3D" id="3.30.420.40">
    <property type="match status" value="2"/>
</dbReference>
<evidence type="ECO:0000256" key="4">
    <source>
        <dbReference type="SAM" id="Coils"/>
    </source>
</evidence>
<evidence type="ECO:0000256" key="3">
    <source>
        <dbReference type="ARBA" id="ARBA00023186"/>
    </source>
</evidence>
<proteinExistence type="predicted"/>
<feature type="region of interest" description="Disordered" evidence="5">
    <location>
        <begin position="923"/>
        <end position="973"/>
    </location>
</feature>
<reference evidence="7 8" key="2">
    <citation type="submission" date="2015-05" db="EMBL/GenBank/DDBJ databases">
        <authorList>
            <person name="Morales-Cruz A."/>
            <person name="Amrine K.C."/>
            <person name="Cantu D."/>
        </authorList>
    </citation>
    <scope>NUCLEOTIDE SEQUENCE [LARGE SCALE GENOMIC DNA]</scope>
    <source>
        <strain evidence="7">UCRPC4</strain>
    </source>
</reference>
<keyword evidence="3" id="KW-0143">Chaperone</keyword>
<dbReference type="PANTHER" id="PTHR45639:SF3">
    <property type="entry name" value="HYPOXIA UP-REGULATED PROTEIN 1"/>
    <property type="match status" value="1"/>
</dbReference>
<evidence type="ECO:0000256" key="5">
    <source>
        <dbReference type="SAM" id="MobiDB-lite"/>
    </source>
</evidence>
<dbReference type="Proteomes" id="UP000053317">
    <property type="component" value="Unassembled WGS sequence"/>
</dbReference>
<dbReference type="InterPro" id="IPR029048">
    <property type="entry name" value="HSP70_C_sf"/>
</dbReference>
<keyword evidence="4" id="KW-0175">Coiled coil</keyword>
<dbReference type="GO" id="GO:0140662">
    <property type="term" value="F:ATP-dependent protein folding chaperone"/>
    <property type="evidence" value="ECO:0007669"/>
    <property type="project" value="InterPro"/>
</dbReference>
<organism evidence="7 8">
    <name type="scientific">Phaeomoniella chlamydospora</name>
    <name type="common">Phaeoacremonium chlamydosporum</name>
    <dbReference type="NCBI Taxonomy" id="158046"/>
    <lineage>
        <taxon>Eukaryota</taxon>
        <taxon>Fungi</taxon>
        <taxon>Dikarya</taxon>
        <taxon>Ascomycota</taxon>
        <taxon>Pezizomycotina</taxon>
        <taxon>Eurotiomycetes</taxon>
        <taxon>Chaetothyriomycetidae</taxon>
        <taxon>Phaeomoniellales</taxon>
        <taxon>Phaeomoniellaceae</taxon>
        <taxon>Phaeomoniella</taxon>
    </lineage>
</organism>
<dbReference type="SUPFAM" id="SSF100934">
    <property type="entry name" value="Heat shock protein 70kD (HSP70), C-terminal subdomain"/>
    <property type="match status" value="1"/>
</dbReference>
<dbReference type="CDD" id="cd10230">
    <property type="entry name" value="ASKHA_NBD_HSP70_HYOU1"/>
    <property type="match status" value="1"/>
</dbReference>
<comment type="caution">
    <text evidence="7">The sequence shown here is derived from an EMBL/GenBank/DDBJ whole genome shotgun (WGS) entry which is preliminary data.</text>
</comment>
<dbReference type="FunFam" id="3.90.640.10:FF:000039">
    <property type="entry name" value="Hsp70 family chaperone Lhs1/Orp150"/>
    <property type="match status" value="1"/>
</dbReference>
<keyword evidence="8" id="KW-1185">Reference proteome</keyword>
<evidence type="ECO:0000313" key="8">
    <source>
        <dbReference type="Proteomes" id="UP000053317"/>
    </source>
</evidence>
<feature type="signal peptide" evidence="6">
    <location>
        <begin position="1"/>
        <end position="30"/>
    </location>
</feature>
<keyword evidence="6" id="KW-0732">Signal</keyword>
<feature type="coiled-coil region" evidence="4">
    <location>
        <begin position="772"/>
        <end position="799"/>
    </location>
</feature>
<sequence length="973" mass="104727">MFPCGRRRLPPFSTLLPFLILLILSTTASAASAVLGIDFGTEYIKAALVKPGVPLDIVLTKDSRRKEAATIAFKPIKSSSSDADALPERLYGADASALSARFPGDVYPNLKQLLGLSYDDEVASEYRQRFPGLAMTKVGDKVGFQSNSLGNAQDPFTLEEILAMELQNIQANAEVAVGKGLKVSDVVITIPSFYTAAERRSLELAAELAGLKVLALISDGLAVGINYATSRTFPSISDGAKPEYHLVYDMGAGSTTATVLKFQGRSIKEGRSNKPIQEVQVMGTAWDRTLGGDALNQLIVEDMVQKFVGTSKMKALDVTSTNVKKDGKTMARLWKDAEKMRQVLSANTQTSTSLEGLFYEDVNFKYKLSRTEFETLAADHASRVGVPIQKALEAAQLSLSDLESVILHGGAVRTPFAQKELELAAGGSGKIRTNVNADEAAALGAGFRAAGISPSFRVKDIRAYDASGFAVSFKWTSDRKERQQKIFTPTSQIGAEKRVPIKSVEDVTFEFFQTVDGQELPILDVRTTNLTASVGKLADQHGCSAANISTKFTVRLSPIDGLPEIVQGDVSCETEAAEKGSVIDGVKGLFGFGSKKDGQESLQEEGSIEELFEDVSAASAEASTTISSEKASATGKSSSNPQTIIIPIHFTTFPRGVSAPPAPAMLSKIQARLSSFDASDRSRRLRSEALNNLEAFTYRARDYLEDEEFKAFSSDAIRGTLQEKLSEISDWLYGEGLDASLNELKAKLKDLRTLVDPVLKRKEENAKRDIAVERLQQQIESTKNMARVVKEQLEKAAAESSFLASEASISASMTRTPETAAPFTTVGPSEPAASDDDLDDDPYFTTTSTTTIPSTAPSANAFFSAYTESDLTSLTTAYESVSSWLEEKLAAQSKLSSTDDPAVLASDLDAKAKELSDEISALLRRKIKQPPKTSSSKGKKAKTKASTKSSSTTDAESSSTATTTAANHKKDEL</sequence>
<feature type="chain" id="PRO_5002543568" evidence="6">
    <location>
        <begin position="31"/>
        <end position="973"/>
    </location>
</feature>
<dbReference type="GO" id="GO:0030968">
    <property type="term" value="P:endoplasmic reticulum unfolded protein response"/>
    <property type="evidence" value="ECO:0007669"/>
    <property type="project" value="TreeGrafter"/>
</dbReference>
<dbReference type="FunFam" id="1.20.1270.10:FF:000002">
    <property type="entry name" value="Heat shock 70 kDa protein 4"/>
    <property type="match status" value="1"/>
</dbReference>
<feature type="region of interest" description="Disordered" evidence="5">
    <location>
        <begin position="811"/>
        <end position="839"/>
    </location>
</feature>
<keyword evidence="1" id="KW-0547">Nucleotide-binding</keyword>
<dbReference type="GO" id="GO:0034663">
    <property type="term" value="C:endoplasmic reticulum chaperone complex"/>
    <property type="evidence" value="ECO:0007669"/>
    <property type="project" value="TreeGrafter"/>
</dbReference>